<accession>A0A7W6BLB9</accession>
<dbReference type="InterPro" id="IPR036388">
    <property type="entry name" value="WH-like_DNA-bd_sf"/>
</dbReference>
<dbReference type="InterPro" id="IPR005119">
    <property type="entry name" value="LysR_subst-bd"/>
</dbReference>
<dbReference type="Gene3D" id="1.10.10.10">
    <property type="entry name" value="Winged helix-like DNA-binding domain superfamily/Winged helix DNA-binding domain"/>
    <property type="match status" value="2"/>
</dbReference>
<dbReference type="InterPro" id="IPR036390">
    <property type="entry name" value="WH_DNA-bd_sf"/>
</dbReference>
<evidence type="ECO:0000313" key="7">
    <source>
        <dbReference type="Proteomes" id="UP000571950"/>
    </source>
</evidence>
<dbReference type="SUPFAM" id="SSF46785">
    <property type="entry name" value="Winged helix' DNA-binding domain"/>
    <property type="match status" value="2"/>
</dbReference>
<reference evidence="6 7" key="1">
    <citation type="submission" date="2020-08" db="EMBL/GenBank/DDBJ databases">
        <title>Genomic Encyclopedia of Type Strains, Phase IV (KMG-IV): sequencing the most valuable type-strain genomes for metagenomic binning, comparative biology and taxonomic classification.</title>
        <authorList>
            <person name="Goeker M."/>
        </authorList>
    </citation>
    <scope>NUCLEOTIDE SEQUENCE [LARGE SCALE GENOMIC DNA]</scope>
    <source>
        <strain evidence="6 7">DSM 26189</strain>
    </source>
</reference>
<evidence type="ECO:0000256" key="2">
    <source>
        <dbReference type="ARBA" id="ARBA00023015"/>
    </source>
</evidence>
<dbReference type="InterPro" id="IPR000847">
    <property type="entry name" value="LysR_HTH_N"/>
</dbReference>
<dbReference type="RefSeq" id="WP_188073400.1">
    <property type="nucleotide sequence ID" value="NZ_BSPS01000027.1"/>
</dbReference>
<comment type="similarity">
    <text evidence="1">Belongs to the LysR transcriptional regulatory family.</text>
</comment>
<evidence type="ECO:0000256" key="3">
    <source>
        <dbReference type="ARBA" id="ARBA00023125"/>
    </source>
</evidence>
<sequence length="387" mass="41741">MNAEQLNIRHLHALSAVVSCGGITAAARLVNLTQPAITQGIAKLERQLGMRLFDRRPGGMEPTEAALILARRADTALRLIGNNRATAAQIRAFIALARAGSYAGASAATGLAEASLHRAVSDLSLAMGVKLADRRGRGVALTPRGMAIARNFRLAMNEIHSAMAELAALEGRETGRITIGAMPLSRARILPSAITRFHDLYPQVDITVVEGSHSELVGPLRDGEIDLMIGALRADGPDDALVQQKLFDDHPIVIARNGHPLAGAGPVEVETLMRYPWIMAGADTPLRRLWEQMFTTLSRAPPHVPIECGSVMTIRQILLNGDFLTLLSPDQVELELKAGWLVAIGPLPYAISRSIGVTQREGWHPTPMQSRFLAILAEEASRMDEDG</sequence>
<evidence type="ECO:0000256" key="1">
    <source>
        <dbReference type="ARBA" id="ARBA00009437"/>
    </source>
</evidence>
<dbReference type="GO" id="GO:0000976">
    <property type="term" value="F:transcription cis-regulatory region binding"/>
    <property type="evidence" value="ECO:0007669"/>
    <property type="project" value="TreeGrafter"/>
</dbReference>
<gene>
    <name evidence="6" type="ORF">GGR43_003718</name>
</gene>
<keyword evidence="3 6" id="KW-0238">DNA-binding</keyword>
<dbReference type="PANTHER" id="PTHR30126">
    <property type="entry name" value="HTH-TYPE TRANSCRIPTIONAL REGULATOR"/>
    <property type="match status" value="1"/>
</dbReference>
<comment type="caution">
    <text evidence="6">The sequence shown here is derived from an EMBL/GenBank/DDBJ whole genome shotgun (WGS) entry which is preliminary data.</text>
</comment>
<evidence type="ECO:0000259" key="5">
    <source>
        <dbReference type="PROSITE" id="PS50931"/>
    </source>
</evidence>
<keyword evidence="4" id="KW-0804">Transcription</keyword>
<name>A0A7W6BLB9_9SPHN</name>
<proteinExistence type="inferred from homology"/>
<protein>
    <submittedName>
        <fullName evidence="6">DNA-binding transcriptional LysR family regulator</fullName>
    </submittedName>
</protein>
<dbReference type="EMBL" id="JACIDT010000017">
    <property type="protein sequence ID" value="MBB3927979.1"/>
    <property type="molecule type" value="Genomic_DNA"/>
</dbReference>
<evidence type="ECO:0000313" key="6">
    <source>
        <dbReference type="EMBL" id="MBB3927979.1"/>
    </source>
</evidence>
<dbReference type="Pfam" id="PF03466">
    <property type="entry name" value="LysR_substrate"/>
    <property type="match status" value="1"/>
</dbReference>
<dbReference type="AlphaFoldDB" id="A0A7W6BLB9"/>
<dbReference type="Pfam" id="PF00126">
    <property type="entry name" value="HTH_1"/>
    <property type="match status" value="2"/>
</dbReference>
<dbReference type="Gene3D" id="3.40.190.10">
    <property type="entry name" value="Periplasmic binding protein-like II"/>
    <property type="match status" value="2"/>
</dbReference>
<dbReference type="SUPFAM" id="SSF53850">
    <property type="entry name" value="Periplasmic binding protein-like II"/>
    <property type="match status" value="1"/>
</dbReference>
<feature type="domain" description="HTH lysR-type" evidence="5">
    <location>
        <begin position="89"/>
        <end position="142"/>
    </location>
</feature>
<dbReference type="GO" id="GO:0003700">
    <property type="term" value="F:DNA-binding transcription factor activity"/>
    <property type="evidence" value="ECO:0007669"/>
    <property type="project" value="InterPro"/>
</dbReference>
<evidence type="ECO:0000256" key="4">
    <source>
        <dbReference type="ARBA" id="ARBA00023163"/>
    </source>
</evidence>
<dbReference type="PANTHER" id="PTHR30126:SF98">
    <property type="entry name" value="HTH-TYPE TRANSCRIPTIONAL ACTIVATOR BAUR"/>
    <property type="match status" value="1"/>
</dbReference>
<dbReference type="PROSITE" id="PS50931">
    <property type="entry name" value="HTH_LYSR"/>
    <property type="match status" value="2"/>
</dbReference>
<feature type="domain" description="HTH lysR-type" evidence="5">
    <location>
        <begin position="6"/>
        <end position="63"/>
    </location>
</feature>
<dbReference type="Proteomes" id="UP000571950">
    <property type="component" value="Unassembled WGS sequence"/>
</dbReference>
<keyword evidence="7" id="KW-1185">Reference proteome</keyword>
<dbReference type="PRINTS" id="PR00039">
    <property type="entry name" value="HTHLYSR"/>
</dbReference>
<keyword evidence="2" id="KW-0805">Transcription regulation</keyword>
<organism evidence="6 7">
    <name type="scientific">Sphingobium jiangsuense</name>
    <dbReference type="NCBI Taxonomy" id="870476"/>
    <lineage>
        <taxon>Bacteria</taxon>
        <taxon>Pseudomonadati</taxon>
        <taxon>Pseudomonadota</taxon>
        <taxon>Alphaproteobacteria</taxon>
        <taxon>Sphingomonadales</taxon>
        <taxon>Sphingomonadaceae</taxon>
        <taxon>Sphingobium</taxon>
    </lineage>
</organism>